<gene>
    <name evidence="2" type="ORF">FJ693_01460</name>
</gene>
<evidence type="ECO:0000256" key="1">
    <source>
        <dbReference type="SAM" id="MobiDB-lite"/>
    </source>
</evidence>
<protein>
    <submittedName>
        <fullName evidence="2">Uncharacterized protein</fullName>
    </submittedName>
</protein>
<dbReference type="EMBL" id="VJXR01000002">
    <property type="protein sequence ID" value="TRW47487.1"/>
    <property type="molecule type" value="Genomic_DNA"/>
</dbReference>
<comment type="caution">
    <text evidence="2">The sequence shown here is derived from an EMBL/GenBank/DDBJ whole genome shotgun (WGS) entry which is preliminary data.</text>
</comment>
<organism evidence="2 3">
    <name type="scientific">Georgenia yuyongxinii</name>
    <dbReference type="NCBI Taxonomy" id="2589797"/>
    <lineage>
        <taxon>Bacteria</taxon>
        <taxon>Bacillati</taxon>
        <taxon>Actinomycetota</taxon>
        <taxon>Actinomycetes</taxon>
        <taxon>Micrococcales</taxon>
        <taxon>Bogoriellaceae</taxon>
        <taxon>Georgenia</taxon>
    </lineage>
</organism>
<reference evidence="2 3" key="1">
    <citation type="submission" date="2019-07" db="EMBL/GenBank/DDBJ databases">
        <title>Georgenia wutianyii sp. nov. and Georgenia *** sp. nov. isolated from plateau pika (Ochotona curzoniae) in the Qinghai-Tibet plateau of China.</title>
        <authorList>
            <person name="Tian Z."/>
        </authorList>
    </citation>
    <scope>NUCLEOTIDE SEQUENCE [LARGE SCALE GENOMIC DNA]</scope>
    <source>
        <strain evidence="2 3">Z446</strain>
    </source>
</reference>
<dbReference type="Proteomes" id="UP000318693">
    <property type="component" value="Unassembled WGS sequence"/>
</dbReference>
<accession>A0A552WXI2</accession>
<evidence type="ECO:0000313" key="3">
    <source>
        <dbReference type="Proteomes" id="UP000318693"/>
    </source>
</evidence>
<evidence type="ECO:0000313" key="2">
    <source>
        <dbReference type="EMBL" id="TRW47487.1"/>
    </source>
</evidence>
<sequence length="229" mass="24657">MRSDPTDSLPVLGRGKHRSPKRGACFMEMASVLAGERWSDHPACTHPLLAHLARLVNDFTSDAGRQRLAPLIPSVIGLQSADRRWDHEIALLVATRALPFASALRRPTVAVGILACERLLAQAEGRTPDALRPSSARALAHDPAAAGWAQEFTRQLGSDHATRHPGPAILEYAVPAIAHSRGADADDILFTLLSDAITLCERFTSRAERATAEVQPVERPALLEVALPG</sequence>
<dbReference type="RefSeq" id="WP_143416759.1">
    <property type="nucleotide sequence ID" value="NZ_VJXR01000002.1"/>
</dbReference>
<keyword evidence="3" id="KW-1185">Reference proteome</keyword>
<proteinExistence type="predicted"/>
<name>A0A552WXI2_9MICO</name>
<feature type="region of interest" description="Disordered" evidence="1">
    <location>
        <begin position="1"/>
        <end position="20"/>
    </location>
</feature>
<dbReference type="AlphaFoldDB" id="A0A552WXI2"/>